<evidence type="ECO:0000313" key="3">
    <source>
        <dbReference type="Proteomes" id="UP000077552"/>
    </source>
</evidence>
<dbReference type="Pfam" id="PF06114">
    <property type="entry name" value="Peptidase_M78"/>
    <property type="match status" value="1"/>
</dbReference>
<evidence type="ECO:0000259" key="1">
    <source>
        <dbReference type="Pfam" id="PF06114"/>
    </source>
</evidence>
<sequence length="384" mass="45237">MKVEHNISRLKHLLKMYKLSVSEFLSKISEGLKRPISEKDVFSERIEIGHLKRIDKLFEKGIHYYLDPKAPENSKEASVFFRKENFGTDLNFRAKKIVSQFEELKISISAIAKLAELDTKRKIPKFSIKDNPEKVANEFRKILYPSFTTKRRDFLKALISKFAESNILVFEFVETHNRKEKANIDGFFLKPNVIVLKRHQSFRREIFTLAHELGHFLLNKEEIELLDYNVIADKHLSSIERWCNDFAYYFLVGEYGEMLKNIEPAKASNDYHFDLIKTVSENTHLSQIALFTRLLFKNQISQSNYNKVRNDFEEQFKKFQEEKEREKELQKEKGNKIRGSVAQPISSPLFISTIQAAFYEGIINEYDVCKKLNIKPEKLDKFIQ</sequence>
<accession>A0A1A9LBN3</accession>
<dbReference type="OrthoDB" id="9794834at2"/>
<keyword evidence="3" id="KW-1185">Reference proteome</keyword>
<gene>
    <name evidence="2" type="ORF">A7A78_05455</name>
</gene>
<dbReference type="AlphaFoldDB" id="A0A1A9LBN3"/>
<dbReference type="EMBL" id="LXIE01000034">
    <property type="protein sequence ID" value="OAD90688.1"/>
    <property type="molecule type" value="Genomic_DNA"/>
</dbReference>
<evidence type="ECO:0000313" key="2">
    <source>
        <dbReference type="EMBL" id="OAD90688.1"/>
    </source>
</evidence>
<name>A0A1A9LBN3_9FLAO</name>
<organism evidence="2 3">
    <name type="scientific">Aequorivita soesokkakensis</name>
    <dbReference type="NCBI Taxonomy" id="1385699"/>
    <lineage>
        <taxon>Bacteria</taxon>
        <taxon>Pseudomonadati</taxon>
        <taxon>Bacteroidota</taxon>
        <taxon>Flavobacteriia</taxon>
        <taxon>Flavobacteriales</taxon>
        <taxon>Flavobacteriaceae</taxon>
        <taxon>Aequorivita</taxon>
    </lineage>
</organism>
<protein>
    <recommendedName>
        <fullName evidence="1">IrrE N-terminal-like domain-containing protein</fullName>
    </recommendedName>
</protein>
<proteinExistence type="predicted"/>
<dbReference type="Proteomes" id="UP000077552">
    <property type="component" value="Unassembled WGS sequence"/>
</dbReference>
<dbReference type="Gene3D" id="1.10.10.2910">
    <property type="match status" value="1"/>
</dbReference>
<dbReference type="InterPro" id="IPR010359">
    <property type="entry name" value="IrrE_HExxH"/>
</dbReference>
<feature type="domain" description="IrrE N-terminal-like" evidence="1">
    <location>
        <begin position="180"/>
        <end position="252"/>
    </location>
</feature>
<dbReference type="PANTHER" id="PTHR43236">
    <property type="entry name" value="ANTITOXIN HIGA1"/>
    <property type="match status" value="1"/>
</dbReference>
<dbReference type="PANTHER" id="PTHR43236:SF1">
    <property type="entry name" value="BLL7220 PROTEIN"/>
    <property type="match status" value="1"/>
</dbReference>
<dbReference type="InterPro" id="IPR052345">
    <property type="entry name" value="Rad_response_metalloprotease"/>
</dbReference>
<reference evidence="2 3" key="1">
    <citation type="submission" date="2016-05" db="EMBL/GenBank/DDBJ databases">
        <title>Genome sequencing of Vitellibacter soesokkakensis RSSK-12.</title>
        <authorList>
            <person name="Thevarajoo S."/>
            <person name="Selvaratnam C."/>
            <person name="Goh K.M."/>
            <person name="Chan K.-G."/>
            <person name="Chong C.S."/>
        </authorList>
    </citation>
    <scope>NUCLEOTIDE SEQUENCE [LARGE SCALE GENOMIC DNA]</scope>
    <source>
        <strain evidence="2 3">RSSK-12</strain>
    </source>
</reference>
<dbReference type="STRING" id="1385699.A7A78_05455"/>
<comment type="caution">
    <text evidence="2">The sequence shown here is derived from an EMBL/GenBank/DDBJ whole genome shotgun (WGS) entry which is preliminary data.</text>
</comment>